<dbReference type="GO" id="GO:0015421">
    <property type="term" value="F:ABC-type oligopeptide transporter activity"/>
    <property type="evidence" value="ECO:0007669"/>
    <property type="project" value="TreeGrafter"/>
</dbReference>
<dbReference type="PROSITE" id="PS50929">
    <property type="entry name" value="ABC_TM1F"/>
    <property type="match status" value="1"/>
</dbReference>
<sequence>MLVTVRPLPLPDPGTPPLTGPGALLWWLARRQWGILTIAVLLGMVTFGCQAVMPYVLGRALDEGLSEGFGAVLLGWAAVMLGIGVVQVAAAAVGHRFDIENWLRSAFTTSQLVGDTVARSGHTITDELPTGEVVSAVASDALRVGEVYAIAARFAGSLMAYAVVAGIMLSTSFQLGLVVVLGLPVVAGILAFLVKPLQQRQAAQREASGRLTTLGADTVSGLRILRGIGGEKVFTDRYRAQSQDVRRTGVRVATTQSYLDALQVLLPGLFVALVLYLGAHAAVRGEISPGQLVAFYGYAAFLSWPLQIATQTLQATTRAHVAAKKLIKVLSVVPATGATPGTASTPPVGSVLVDDASGVELAPGRVVALVSVDPDESARIATRMGRFDDVAEAGTPVHLGGVRLADLDKDVVRERIVVAEATPHLFSGVLGEELDVRGGNLEAELMRAIMIADAHDVLDSVPDGLAGDLPEKGRSLSGGQRQRVALARAILTDPEILILIEPTSAVDAHTEARIAERLAEVRRGRTTLVVTASPLVLDHVDDVLFVEDGRVVTHGTHRELLHRPRGAHQGEQAARYRAVVGRSMDEPAATPPGEVAEDAHGTDHLTSSSPELSDASKGVS</sequence>
<feature type="transmembrane region" description="Helical" evidence="6">
    <location>
        <begin position="147"/>
        <end position="169"/>
    </location>
</feature>
<keyword evidence="3 6" id="KW-1133">Transmembrane helix</keyword>
<dbReference type="PATRIC" id="fig|43678.3.peg.2390"/>
<comment type="caution">
    <text evidence="9">The sequence shown here is derived from an EMBL/GenBank/DDBJ whole genome shotgun (WGS) entry which is preliminary data.</text>
</comment>
<feature type="transmembrane region" description="Helical" evidence="6">
    <location>
        <begin position="175"/>
        <end position="194"/>
    </location>
</feature>
<feature type="domain" description="ABC transmembrane type-1" evidence="8">
    <location>
        <begin position="38"/>
        <end position="318"/>
    </location>
</feature>
<evidence type="ECO:0000256" key="6">
    <source>
        <dbReference type="SAM" id="Phobius"/>
    </source>
</evidence>
<evidence type="ECO:0000256" key="4">
    <source>
        <dbReference type="ARBA" id="ARBA00023136"/>
    </source>
</evidence>
<accession>A0A163REC9</accession>
<dbReference type="InterPro" id="IPR017871">
    <property type="entry name" value="ABC_transporter-like_CS"/>
</dbReference>
<name>A0A163REC9_9CELL</name>
<gene>
    <name evidence="9" type="primary">yheI</name>
    <name evidence="9" type="ORF">OJAG_22860</name>
</gene>
<dbReference type="STRING" id="43678.OJAG_22860"/>
<feature type="transmembrane region" description="Helical" evidence="6">
    <location>
        <begin position="33"/>
        <end position="57"/>
    </location>
</feature>
<keyword evidence="9" id="KW-0378">Hydrolase</keyword>
<keyword evidence="2 6" id="KW-0812">Transmembrane</keyword>
<dbReference type="SUPFAM" id="SSF52540">
    <property type="entry name" value="P-loop containing nucleoside triphosphate hydrolases"/>
    <property type="match status" value="1"/>
</dbReference>
<dbReference type="InterPro" id="IPR039421">
    <property type="entry name" value="Type_1_exporter"/>
</dbReference>
<proteinExistence type="predicted"/>
<dbReference type="InterPro" id="IPR027417">
    <property type="entry name" value="P-loop_NTPase"/>
</dbReference>
<evidence type="ECO:0000256" key="3">
    <source>
        <dbReference type="ARBA" id="ARBA00022989"/>
    </source>
</evidence>
<dbReference type="Proteomes" id="UP000076447">
    <property type="component" value="Unassembled WGS sequence"/>
</dbReference>
<feature type="transmembrane region" description="Helical" evidence="6">
    <location>
        <begin position="264"/>
        <end position="283"/>
    </location>
</feature>
<evidence type="ECO:0000313" key="10">
    <source>
        <dbReference type="Proteomes" id="UP000076447"/>
    </source>
</evidence>
<feature type="region of interest" description="Disordered" evidence="5">
    <location>
        <begin position="581"/>
        <end position="620"/>
    </location>
</feature>
<dbReference type="GO" id="GO:0005886">
    <property type="term" value="C:plasma membrane"/>
    <property type="evidence" value="ECO:0007669"/>
    <property type="project" value="UniProtKB-SubCell"/>
</dbReference>
<evidence type="ECO:0000256" key="1">
    <source>
        <dbReference type="ARBA" id="ARBA00004651"/>
    </source>
</evidence>
<evidence type="ECO:0000313" key="9">
    <source>
        <dbReference type="EMBL" id="KZM35122.1"/>
    </source>
</evidence>
<evidence type="ECO:0000256" key="5">
    <source>
        <dbReference type="SAM" id="MobiDB-lite"/>
    </source>
</evidence>
<dbReference type="Pfam" id="PF00005">
    <property type="entry name" value="ABC_tran"/>
    <property type="match status" value="1"/>
</dbReference>
<dbReference type="PROSITE" id="PS00211">
    <property type="entry name" value="ABC_TRANSPORTER_1"/>
    <property type="match status" value="1"/>
</dbReference>
<evidence type="ECO:0000256" key="2">
    <source>
        <dbReference type="ARBA" id="ARBA00022692"/>
    </source>
</evidence>
<dbReference type="GO" id="GO:0005524">
    <property type="term" value="F:ATP binding"/>
    <property type="evidence" value="ECO:0007669"/>
    <property type="project" value="UniProtKB-KW"/>
</dbReference>
<reference evidence="9 10" key="1">
    <citation type="submission" date="2016-01" db="EMBL/GenBank/DDBJ databases">
        <title>Genome sequence of Oerskovia enterophila VJag, an agar and cellulose degrading bacterium.</title>
        <authorList>
            <person name="Poehlein A."/>
            <person name="Jag V."/>
            <person name="Bengelsdorf F."/>
            <person name="Duerre P."/>
            <person name="Daniel R."/>
        </authorList>
    </citation>
    <scope>NUCLEOTIDE SEQUENCE [LARGE SCALE GENOMIC DNA]</scope>
    <source>
        <strain evidence="9 10">VJag</strain>
    </source>
</reference>
<dbReference type="EC" id="3.6.3.-" evidence="9"/>
<dbReference type="RefSeq" id="WP_068708680.1">
    <property type="nucleotide sequence ID" value="NZ_LRIE01000074.1"/>
</dbReference>
<organism evidence="9 10">
    <name type="scientific">Oerskovia enterophila</name>
    <dbReference type="NCBI Taxonomy" id="43678"/>
    <lineage>
        <taxon>Bacteria</taxon>
        <taxon>Bacillati</taxon>
        <taxon>Actinomycetota</taxon>
        <taxon>Actinomycetes</taxon>
        <taxon>Micrococcales</taxon>
        <taxon>Cellulomonadaceae</taxon>
        <taxon>Oerskovia</taxon>
    </lineage>
</organism>
<dbReference type="CDD" id="cd07346">
    <property type="entry name" value="ABC_6TM_exporters"/>
    <property type="match status" value="1"/>
</dbReference>
<evidence type="ECO:0000259" key="7">
    <source>
        <dbReference type="PROSITE" id="PS50893"/>
    </source>
</evidence>
<dbReference type="GO" id="GO:0016887">
    <property type="term" value="F:ATP hydrolysis activity"/>
    <property type="evidence" value="ECO:0007669"/>
    <property type="project" value="InterPro"/>
</dbReference>
<dbReference type="EMBL" id="LRIE01000074">
    <property type="protein sequence ID" value="KZM35122.1"/>
    <property type="molecule type" value="Genomic_DNA"/>
</dbReference>
<keyword evidence="4 6" id="KW-0472">Membrane</keyword>
<comment type="subcellular location">
    <subcellularLocation>
        <location evidence="1">Cell membrane</location>
        <topology evidence="1">Multi-pass membrane protein</topology>
    </subcellularLocation>
</comment>
<feature type="domain" description="ABC transporter" evidence="7">
    <location>
        <begin position="327"/>
        <end position="573"/>
    </location>
</feature>
<dbReference type="OrthoDB" id="4966664at2"/>
<dbReference type="Gene3D" id="3.40.50.300">
    <property type="entry name" value="P-loop containing nucleotide triphosphate hydrolases"/>
    <property type="match status" value="1"/>
</dbReference>
<dbReference type="PROSITE" id="PS50893">
    <property type="entry name" value="ABC_TRANSPORTER_2"/>
    <property type="match status" value="1"/>
</dbReference>
<dbReference type="Gene3D" id="1.20.1560.10">
    <property type="entry name" value="ABC transporter type 1, transmembrane domain"/>
    <property type="match status" value="1"/>
</dbReference>
<dbReference type="InterPro" id="IPR036640">
    <property type="entry name" value="ABC1_TM_sf"/>
</dbReference>
<keyword evidence="9" id="KW-0547">Nucleotide-binding</keyword>
<dbReference type="InterPro" id="IPR011527">
    <property type="entry name" value="ABC1_TM_dom"/>
</dbReference>
<dbReference type="PANTHER" id="PTHR43394:SF1">
    <property type="entry name" value="ATP-BINDING CASSETTE SUB-FAMILY B MEMBER 10, MITOCHONDRIAL"/>
    <property type="match status" value="1"/>
</dbReference>
<protein>
    <submittedName>
        <fullName evidence="9">Putative multidrug resistance ABC transporter ATP-binding/permease protein YheI</fullName>
        <ecNumber evidence="9">3.6.3.-</ecNumber>
    </submittedName>
</protein>
<dbReference type="Pfam" id="PF00664">
    <property type="entry name" value="ABC_membrane"/>
    <property type="match status" value="1"/>
</dbReference>
<dbReference type="InterPro" id="IPR003439">
    <property type="entry name" value="ABC_transporter-like_ATP-bd"/>
</dbReference>
<dbReference type="AlphaFoldDB" id="A0A163REC9"/>
<feature type="transmembrane region" description="Helical" evidence="6">
    <location>
        <begin position="69"/>
        <end position="94"/>
    </location>
</feature>
<dbReference type="PANTHER" id="PTHR43394">
    <property type="entry name" value="ATP-DEPENDENT PERMEASE MDL1, MITOCHONDRIAL"/>
    <property type="match status" value="1"/>
</dbReference>
<evidence type="ECO:0000259" key="8">
    <source>
        <dbReference type="PROSITE" id="PS50929"/>
    </source>
</evidence>
<dbReference type="SUPFAM" id="SSF90123">
    <property type="entry name" value="ABC transporter transmembrane region"/>
    <property type="match status" value="1"/>
</dbReference>
<keyword evidence="9" id="KW-0067">ATP-binding</keyword>